<keyword evidence="2" id="KW-1185">Reference proteome</keyword>
<sequence length="730" mass="84542">MTDNRLSRTCYFKGNQVPTISVIKKYMKPALADVYFKSMDQKLKVIAGLAPPLKGGGGCWYIPPKDLLQGRAVLKPLNTEHLKRLGWCGIDEIAMKKMIAYRDRMMSETEQALRDKDEQWENTVTSECKVHYRICTENETKAVTEYLTNAFSTFVILYRTSLTKLEKVLANAAIKKIEETRSKAHHDMLIKYEDLLQKQAVKITNKYNTKLLEEKEKLKVNFIQDLEKSRATFYDKLHDINLEKYVAVEKLRHLLECQKRACQVYVAMKERQECLKQINSVKHKHSKKKKTLIKKMQTKVLHIRHAEQKEIKQAEFIRIWQKKVCHVVKNFQMFILYCLKMMPEQADFFINMEKLMLIQLNESLEYPSVENIFELDFPSFHAPIPNPHPFYLFCEKNNKPHVRKELCSKRCTSSASQFPVIVINKHCIYANCDNFKKFADKVKDVVDGNILSDVSSEDYNCDLAVPVKYSSSRQLQELKLESSIMQVLEQEIANKQNVEFACPVCNIPYCSECDRSVPHSPTSVQPKIKTESLASLETLPSVYLTQQEELAYTRGSKWESYMKFVQSKKCNCSKLAKKHLLEQLPAYMRKMSTYDAPELLSYKPCSALELKTLVQLAKGKKYSRPKLTEPKTKEVACQYTDFEYNHLCRCFSNQDFENILPGSPVCNMQASCTIQSGSYPLPFISDSPSPSCSIKSSKSFVEARILSLRRLVESSEIRDIFKRTDCNFHK</sequence>
<dbReference type="OrthoDB" id="8196513at2759"/>
<dbReference type="EMBL" id="CADEBC010000513">
    <property type="protein sequence ID" value="CAB3242371.1"/>
    <property type="molecule type" value="Genomic_DNA"/>
</dbReference>
<comment type="caution">
    <text evidence="1">The sequence shown here is derived from an EMBL/GenBank/DDBJ whole genome shotgun (WGS) entry which is preliminary data.</text>
</comment>
<organism evidence="1 2">
    <name type="scientific">Arctia plantaginis</name>
    <name type="common">Wood tiger moth</name>
    <name type="synonym">Phalaena plantaginis</name>
    <dbReference type="NCBI Taxonomy" id="874455"/>
    <lineage>
        <taxon>Eukaryota</taxon>
        <taxon>Metazoa</taxon>
        <taxon>Ecdysozoa</taxon>
        <taxon>Arthropoda</taxon>
        <taxon>Hexapoda</taxon>
        <taxon>Insecta</taxon>
        <taxon>Pterygota</taxon>
        <taxon>Neoptera</taxon>
        <taxon>Endopterygota</taxon>
        <taxon>Lepidoptera</taxon>
        <taxon>Glossata</taxon>
        <taxon>Ditrysia</taxon>
        <taxon>Noctuoidea</taxon>
        <taxon>Erebidae</taxon>
        <taxon>Arctiinae</taxon>
        <taxon>Arctia</taxon>
    </lineage>
</organism>
<gene>
    <name evidence="1" type="ORF">APLA_LOCUS9003</name>
</gene>
<reference evidence="1 2" key="1">
    <citation type="submission" date="2020-04" db="EMBL/GenBank/DDBJ databases">
        <authorList>
            <person name="Wallbank WR R."/>
            <person name="Pardo Diaz C."/>
            <person name="Kozak K."/>
            <person name="Martin S."/>
            <person name="Jiggins C."/>
            <person name="Moest M."/>
            <person name="Warren A I."/>
            <person name="Byers J.R.P. K."/>
            <person name="Montejo-Kovacevich G."/>
            <person name="Yen C E."/>
        </authorList>
    </citation>
    <scope>NUCLEOTIDE SEQUENCE [LARGE SCALE GENOMIC DNA]</scope>
</reference>
<evidence type="ECO:0000313" key="1">
    <source>
        <dbReference type="EMBL" id="CAB3242371.1"/>
    </source>
</evidence>
<evidence type="ECO:0000313" key="2">
    <source>
        <dbReference type="Proteomes" id="UP000494106"/>
    </source>
</evidence>
<name>A0A8S1A2E1_ARCPL</name>
<dbReference type="Proteomes" id="UP000494106">
    <property type="component" value="Unassembled WGS sequence"/>
</dbReference>
<accession>A0A8S1A2E1</accession>
<dbReference type="AlphaFoldDB" id="A0A8S1A2E1"/>
<proteinExistence type="predicted"/>
<protein>
    <submittedName>
        <fullName evidence="1">Uncharacterized protein</fullName>
    </submittedName>
</protein>